<dbReference type="HOGENOM" id="CLU_973436_0_0_1"/>
<dbReference type="SUPFAM" id="SSF51556">
    <property type="entry name" value="Metallo-dependent hydrolases"/>
    <property type="match status" value="1"/>
</dbReference>
<evidence type="ECO:0000256" key="1">
    <source>
        <dbReference type="SAM" id="SignalP"/>
    </source>
</evidence>
<evidence type="ECO:0000313" key="3">
    <source>
        <dbReference type="Proteomes" id="UP000002499"/>
    </source>
</evidence>
<dbReference type="InParanoid" id="E9E3B1"/>
<feature type="signal peptide" evidence="1">
    <location>
        <begin position="1"/>
        <end position="24"/>
    </location>
</feature>
<dbReference type="OrthoDB" id="432010at2759"/>
<name>E9E3B1_METAQ</name>
<dbReference type="InterPro" id="IPR032466">
    <property type="entry name" value="Metal_Hydrolase"/>
</dbReference>
<keyword evidence="1" id="KW-0732">Signal</keyword>
<reference evidence="2 3" key="1">
    <citation type="journal article" date="2011" name="PLoS Genet.">
        <title>Genome sequencing and comparative transcriptomics of the model entomopathogenic fungi Metarhizium anisopliae and M. acridum.</title>
        <authorList>
            <person name="Gao Q."/>
            <person name="Jin K."/>
            <person name="Ying S.H."/>
            <person name="Zhang Y."/>
            <person name="Xiao G."/>
            <person name="Shang Y."/>
            <person name="Duan Z."/>
            <person name="Hu X."/>
            <person name="Xie X.Q."/>
            <person name="Zhou G."/>
            <person name="Peng G."/>
            <person name="Luo Z."/>
            <person name="Huang W."/>
            <person name="Wang B."/>
            <person name="Fang W."/>
            <person name="Wang S."/>
            <person name="Zhong Y."/>
            <person name="Ma L.J."/>
            <person name="St Leger R.J."/>
            <person name="Zhao G.P."/>
            <person name="Pei Y."/>
            <person name="Feng M.G."/>
            <person name="Xia Y."/>
            <person name="Wang C."/>
        </authorList>
    </citation>
    <scope>NUCLEOTIDE SEQUENCE [LARGE SCALE GENOMIC DNA]</scope>
    <source>
        <strain evidence="2 3">CQMa 102</strain>
    </source>
</reference>
<keyword evidence="3" id="KW-1185">Reference proteome</keyword>
<protein>
    <submittedName>
        <fullName evidence="2">2,3-dihydroxybenzoic acid decarboxylase, putative</fullName>
    </submittedName>
</protein>
<dbReference type="eggNOG" id="KOG4245">
    <property type="taxonomic scope" value="Eukaryota"/>
</dbReference>
<dbReference type="AlphaFoldDB" id="E9E3B1"/>
<dbReference type="EMBL" id="GL698497">
    <property type="protein sequence ID" value="EFY89706.1"/>
    <property type="molecule type" value="Genomic_DNA"/>
</dbReference>
<gene>
    <name evidence="2" type="ORF">MAC_04359</name>
</gene>
<proteinExistence type="predicted"/>
<accession>E9E3B1</accession>
<organism evidence="3">
    <name type="scientific">Metarhizium acridum (strain CQMa 102)</name>
    <dbReference type="NCBI Taxonomy" id="655827"/>
    <lineage>
        <taxon>Eukaryota</taxon>
        <taxon>Fungi</taxon>
        <taxon>Dikarya</taxon>
        <taxon>Ascomycota</taxon>
        <taxon>Pezizomycotina</taxon>
        <taxon>Sordariomycetes</taxon>
        <taxon>Hypocreomycetidae</taxon>
        <taxon>Hypocreales</taxon>
        <taxon>Clavicipitaceae</taxon>
        <taxon>Metarhizium</taxon>
    </lineage>
</organism>
<feature type="chain" id="PRO_5003238117" evidence="1">
    <location>
        <begin position="25"/>
        <end position="286"/>
    </location>
</feature>
<dbReference type="Gene3D" id="3.20.20.140">
    <property type="entry name" value="Metal-dependent hydrolases"/>
    <property type="match status" value="1"/>
</dbReference>
<evidence type="ECO:0000313" key="2">
    <source>
        <dbReference type="EMBL" id="EFY89706.1"/>
    </source>
</evidence>
<dbReference type="Proteomes" id="UP000002499">
    <property type="component" value="Unassembled WGS sequence"/>
</dbReference>
<sequence length="286" mass="32539">MSSSAMSPLVLLFILSSFLRLLKLFLKSNSSESTKIGMSFLYENEECCKIDLSAKLGKNILYVVASWHDYQGDTITVVNRIEIMILKNEFRPLVELLSRKWVSSSSWLEEPAMLLVAQRKCVELDIAPSNFNLLLPPGISTSRRLVTNGAFDRFPKLKVVVGHLGEHITFDFWRTSHWIEDVERPLASERGDTMSKKDLLHYFKNNIWVTTTGHFSTPTVSFGWFDGDENALNQALGGSDGYKKVARENAKELFKLTKGPRLRYLSTPSPLERWIRELQGVESSKS</sequence>
<dbReference type="STRING" id="655827.E9E3B1"/>